<dbReference type="EMBL" id="JAUJFL010000002">
    <property type="protein sequence ID" value="KAK2611621.1"/>
    <property type="molecule type" value="Genomic_DNA"/>
</dbReference>
<evidence type="ECO:0000256" key="13">
    <source>
        <dbReference type="SAM" id="MobiDB-lite"/>
    </source>
</evidence>
<keyword evidence="4 12" id="KW-0812">Transmembrane</keyword>
<comment type="subcellular location">
    <subcellularLocation>
        <location evidence="1 12">Mitochondrion inner membrane</location>
        <topology evidence="1 12">Multi-pass membrane protein</topology>
    </subcellularLocation>
</comment>
<keyword evidence="3 12" id="KW-0813">Transport</keyword>
<dbReference type="GO" id="GO:0030150">
    <property type="term" value="P:protein import into mitochondrial matrix"/>
    <property type="evidence" value="ECO:0007669"/>
    <property type="project" value="UniProtKB-UniRule"/>
</dbReference>
<evidence type="ECO:0000256" key="8">
    <source>
        <dbReference type="ARBA" id="ARBA00022989"/>
    </source>
</evidence>
<feature type="compositionally biased region" description="Low complexity" evidence="13">
    <location>
        <begin position="158"/>
        <end position="177"/>
    </location>
</feature>
<evidence type="ECO:0000256" key="1">
    <source>
        <dbReference type="ARBA" id="ARBA00004448"/>
    </source>
</evidence>
<evidence type="ECO:0000256" key="6">
    <source>
        <dbReference type="ARBA" id="ARBA00022927"/>
    </source>
</evidence>
<keyword evidence="6 12" id="KW-0653">Protein transport</keyword>
<sequence>MRWWCKKRDRWKSFESFDLHHASSPSTKQIFHPHSPSTSPLHQISGRHEADISTPILSQCPLGPIAEPPPPIADRARTQKTTMIASTTTAMLRSGVTRGGCALQPILLRSTTSCPYSTITAASPFASVRSKLSDPSSTTPAPAGTRPSSSSSPILTIRRPATRPSPAARRHASSSSSTRDHDADAAAALRAAQRAEAYAKSNPDMPPLDWNSFFQLRKTRRRWQVGFSAIMSLGCGTAGALVLGSGAADSLTSQIPLDPILTLGLITLGCIAMGWVVGPSVGNAVFYLIKRKYKAPMTVKESQFFARIKKNRVDPSNSSTGNPVPDFYGEKISSVAGYRQWLKDQRAYNKKRTTFI</sequence>
<evidence type="ECO:0000256" key="2">
    <source>
        <dbReference type="ARBA" id="ARBA00006837"/>
    </source>
</evidence>
<name>A0AAD9W953_PHOAM</name>
<keyword evidence="5 12" id="KW-0999">Mitochondrion inner membrane</keyword>
<dbReference type="AlphaFoldDB" id="A0AAD9W953"/>
<evidence type="ECO:0000313" key="14">
    <source>
        <dbReference type="EMBL" id="KAK2611621.1"/>
    </source>
</evidence>
<dbReference type="PANTHER" id="PTHR28021:SF1">
    <property type="entry name" value="PRESEQUENCE TRANSLOCATED-ASSOCIATED MOTOR SUBUNIT PAM17, MITOCHONDRIAL"/>
    <property type="match status" value="1"/>
</dbReference>
<evidence type="ECO:0000256" key="7">
    <source>
        <dbReference type="ARBA" id="ARBA00022946"/>
    </source>
</evidence>
<protein>
    <recommendedName>
        <fullName evidence="12">Presequence translocated-associated motor subunit PAM17</fullName>
    </recommendedName>
</protein>
<keyword evidence="9 12" id="KW-0811">Translocation</keyword>
<evidence type="ECO:0000256" key="12">
    <source>
        <dbReference type="RuleBase" id="RU367146"/>
    </source>
</evidence>
<gene>
    <name evidence="14" type="ORF">N8I77_004952</name>
</gene>
<reference evidence="14" key="1">
    <citation type="submission" date="2023-06" db="EMBL/GenBank/DDBJ databases">
        <authorList>
            <person name="Noh H."/>
        </authorList>
    </citation>
    <scope>NUCLEOTIDE SEQUENCE</scope>
    <source>
        <strain evidence="14">DUCC20226</strain>
    </source>
</reference>
<evidence type="ECO:0000256" key="4">
    <source>
        <dbReference type="ARBA" id="ARBA00022692"/>
    </source>
</evidence>
<feature type="region of interest" description="Disordered" evidence="13">
    <location>
        <begin position="128"/>
        <end position="185"/>
    </location>
</feature>
<proteinExistence type="inferred from homology"/>
<comment type="function">
    <text evidence="12">Component of the PAM complex, a complex required for the translocation of transit peptide-containing proteins from the inner membrane into the mitochondrial matrix in an ATP-dependent manner.</text>
</comment>
<comment type="similarity">
    <text evidence="2 12">Belongs to the PAM17 family.</text>
</comment>
<feature type="compositionally biased region" description="Polar residues" evidence="13">
    <location>
        <begin position="133"/>
        <end position="154"/>
    </location>
</feature>
<comment type="subunit">
    <text evidence="12">Component of the PAM complex.</text>
</comment>
<feature type="region of interest" description="Disordered" evidence="13">
    <location>
        <begin position="24"/>
        <end position="43"/>
    </location>
</feature>
<dbReference type="GO" id="GO:0001405">
    <property type="term" value="C:PAM complex, Tim23 associated import motor"/>
    <property type="evidence" value="ECO:0007669"/>
    <property type="project" value="UniProtKB-UniRule"/>
</dbReference>
<evidence type="ECO:0000256" key="3">
    <source>
        <dbReference type="ARBA" id="ARBA00022448"/>
    </source>
</evidence>
<evidence type="ECO:0000256" key="11">
    <source>
        <dbReference type="ARBA" id="ARBA00023136"/>
    </source>
</evidence>
<dbReference type="Proteomes" id="UP001265746">
    <property type="component" value="Unassembled WGS sequence"/>
</dbReference>
<accession>A0AAD9W953</accession>
<organism evidence="14 15">
    <name type="scientific">Phomopsis amygdali</name>
    <name type="common">Fusicoccum amygdali</name>
    <dbReference type="NCBI Taxonomy" id="1214568"/>
    <lineage>
        <taxon>Eukaryota</taxon>
        <taxon>Fungi</taxon>
        <taxon>Dikarya</taxon>
        <taxon>Ascomycota</taxon>
        <taxon>Pezizomycotina</taxon>
        <taxon>Sordariomycetes</taxon>
        <taxon>Sordariomycetidae</taxon>
        <taxon>Diaporthales</taxon>
        <taxon>Diaporthaceae</taxon>
        <taxon>Diaporthe</taxon>
    </lineage>
</organism>
<dbReference type="Pfam" id="PF08566">
    <property type="entry name" value="Pam17"/>
    <property type="match status" value="1"/>
</dbReference>
<keyword evidence="8 12" id="KW-1133">Transmembrane helix</keyword>
<keyword evidence="11 12" id="KW-0472">Membrane</keyword>
<dbReference type="InterPro" id="IPR013875">
    <property type="entry name" value="Pam17"/>
</dbReference>
<keyword evidence="15" id="KW-1185">Reference proteome</keyword>
<comment type="caution">
    <text evidence="14">The sequence shown here is derived from an EMBL/GenBank/DDBJ whole genome shotgun (WGS) entry which is preliminary data.</text>
</comment>
<evidence type="ECO:0000256" key="5">
    <source>
        <dbReference type="ARBA" id="ARBA00022792"/>
    </source>
</evidence>
<evidence type="ECO:0000256" key="9">
    <source>
        <dbReference type="ARBA" id="ARBA00023010"/>
    </source>
</evidence>
<feature type="compositionally biased region" description="Polar residues" evidence="13">
    <location>
        <begin position="24"/>
        <end position="42"/>
    </location>
</feature>
<feature type="transmembrane region" description="Helical" evidence="12">
    <location>
        <begin position="260"/>
        <end position="289"/>
    </location>
</feature>
<feature type="transmembrane region" description="Helical" evidence="12">
    <location>
        <begin position="225"/>
        <end position="248"/>
    </location>
</feature>
<keyword evidence="7" id="KW-0809">Transit peptide</keyword>
<evidence type="ECO:0000256" key="10">
    <source>
        <dbReference type="ARBA" id="ARBA00023128"/>
    </source>
</evidence>
<evidence type="ECO:0000313" key="15">
    <source>
        <dbReference type="Proteomes" id="UP001265746"/>
    </source>
</evidence>
<dbReference type="PANTHER" id="PTHR28021">
    <property type="entry name" value="PRESEQUENCE TRANSLOCATED-ASSOCIATED MOTOR SUBUNIT PAM17, MITOCHONDRIAL"/>
    <property type="match status" value="1"/>
</dbReference>
<keyword evidence="10 12" id="KW-0496">Mitochondrion</keyword>